<evidence type="ECO:0000256" key="5">
    <source>
        <dbReference type="ARBA" id="ARBA00023085"/>
    </source>
</evidence>
<name>A0A9Q0JU07_9MAGN</name>
<dbReference type="Gene3D" id="2.160.20.10">
    <property type="entry name" value="Single-stranded right-handed beta-helix, Pectin lyase-like"/>
    <property type="match status" value="1"/>
</dbReference>
<dbReference type="Proteomes" id="UP001141806">
    <property type="component" value="Unassembled WGS sequence"/>
</dbReference>
<dbReference type="Pfam" id="PF01095">
    <property type="entry name" value="Pectinesterase"/>
    <property type="match status" value="1"/>
</dbReference>
<dbReference type="Gene3D" id="1.20.140.40">
    <property type="entry name" value="Invertase/pectin methylesterase inhibitor family protein"/>
    <property type="match status" value="1"/>
</dbReference>
<dbReference type="InterPro" id="IPR012334">
    <property type="entry name" value="Pectin_lyas_fold"/>
</dbReference>
<comment type="similarity">
    <text evidence="2">In the N-terminal section; belongs to the PMEI family.</text>
</comment>
<evidence type="ECO:0000256" key="2">
    <source>
        <dbReference type="ARBA" id="ARBA00006027"/>
    </source>
</evidence>
<comment type="pathway">
    <text evidence="1">Glycan metabolism; pectin degradation; 2-dehydro-3-deoxy-D-gluconate from pectin: step 1/5.</text>
</comment>
<evidence type="ECO:0000313" key="8">
    <source>
        <dbReference type="EMBL" id="KAJ4951796.1"/>
    </source>
</evidence>
<keyword evidence="6" id="KW-0812">Transmembrane</keyword>
<dbReference type="GO" id="GO:0004857">
    <property type="term" value="F:enzyme inhibitor activity"/>
    <property type="evidence" value="ECO:0007669"/>
    <property type="project" value="InterPro"/>
</dbReference>
<keyword evidence="6" id="KW-0472">Membrane</keyword>
<evidence type="ECO:0000313" key="9">
    <source>
        <dbReference type="Proteomes" id="UP001141806"/>
    </source>
</evidence>
<reference evidence="8" key="1">
    <citation type="journal article" date="2023" name="Plant J.">
        <title>The genome of the king protea, Protea cynaroides.</title>
        <authorList>
            <person name="Chang J."/>
            <person name="Duong T.A."/>
            <person name="Schoeman C."/>
            <person name="Ma X."/>
            <person name="Roodt D."/>
            <person name="Barker N."/>
            <person name="Li Z."/>
            <person name="Van de Peer Y."/>
            <person name="Mizrachi E."/>
        </authorList>
    </citation>
    <scope>NUCLEOTIDE SEQUENCE</scope>
    <source>
        <tissue evidence="8">Young leaves</tissue>
    </source>
</reference>
<dbReference type="CDD" id="cd15798">
    <property type="entry name" value="PMEI-like_3"/>
    <property type="match status" value="1"/>
</dbReference>
<dbReference type="InterPro" id="IPR000070">
    <property type="entry name" value="Pectinesterase_cat"/>
</dbReference>
<dbReference type="GO" id="GO:0042545">
    <property type="term" value="P:cell wall modification"/>
    <property type="evidence" value="ECO:0007669"/>
    <property type="project" value="InterPro"/>
</dbReference>
<dbReference type="PANTHER" id="PTHR31707">
    <property type="entry name" value="PECTINESTERASE"/>
    <property type="match status" value="1"/>
</dbReference>
<comment type="similarity">
    <text evidence="3">In the C-terminal section; belongs to the pectinesterase family.</text>
</comment>
<protein>
    <recommendedName>
        <fullName evidence="7">Pectinesterase inhibitor domain-containing protein</fullName>
    </recommendedName>
</protein>
<gene>
    <name evidence="8" type="ORF">NE237_028628</name>
</gene>
<proteinExistence type="inferred from homology"/>
<dbReference type="EMBL" id="JAMYWD010000012">
    <property type="protein sequence ID" value="KAJ4951796.1"/>
    <property type="molecule type" value="Genomic_DNA"/>
</dbReference>
<feature type="transmembrane region" description="Helical" evidence="6">
    <location>
        <begin position="25"/>
        <end position="47"/>
    </location>
</feature>
<comment type="caution">
    <text evidence="8">The sequence shown here is derived from an EMBL/GenBank/DDBJ whole genome shotgun (WGS) entry which is preliminary data.</text>
</comment>
<feature type="domain" description="Pectinesterase inhibitor" evidence="7">
    <location>
        <begin position="73"/>
        <end position="226"/>
    </location>
</feature>
<sequence length="413" mass="45783">MAFQDFGQLSERRRVEKQQQLKKRITIAASVGFVLFILVASGVALVYKTRDDNAKSQNANKHQQEEHLNEAAKWNKGVKMICAPTDFREACEHSMTNMKNASNFSATRPLDLLKAAITVIVDEVEQAFHNSSKFHFSNPAEEGAFEDCKVLLADAKEELLGSITHVGSGTNMKNLPSRSHDLNNWLSAVISYQQTCIDGFPEGKLKSGMQKTLDTGKKLSSNALAIVSEVASLLSLLKASGFERRQLQEKITIPTLGGSILDEDDLPSWIPHEHRRMLKGKDDDKPKPNVVVAKDGSGQFKTISEALHAMPKKYNKRYVIYVKEGIYDETVTVKKDMVNVTIYGDGSRKTIVTGNKNFVDGVRTFQTASFGFGDSKSFLAIDDGSHKYFSWEEAGGALQGAISAMILDLIWVR</sequence>
<keyword evidence="4" id="KW-0378">Hydrolase</keyword>
<dbReference type="InterPro" id="IPR006501">
    <property type="entry name" value="Pectinesterase_inhib_dom"/>
</dbReference>
<dbReference type="SMART" id="SM00856">
    <property type="entry name" value="PMEI"/>
    <property type="match status" value="1"/>
</dbReference>
<accession>A0A9Q0JU07</accession>
<evidence type="ECO:0000256" key="1">
    <source>
        <dbReference type="ARBA" id="ARBA00005184"/>
    </source>
</evidence>
<dbReference type="SUPFAM" id="SSF101148">
    <property type="entry name" value="Plant invertase/pectin methylesterase inhibitor"/>
    <property type="match status" value="1"/>
</dbReference>
<dbReference type="InterPro" id="IPR035513">
    <property type="entry name" value="Invertase/methylesterase_inhib"/>
</dbReference>
<evidence type="ECO:0000259" key="7">
    <source>
        <dbReference type="SMART" id="SM00856"/>
    </source>
</evidence>
<keyword evidence="9" id="KW-1185">Reference proteome</keyword>
<dbReference type="InterPro" id="IPR011050">
    <property type="entry name" value="Pectin_lyase_fold/virulence"/>
</dbReference>
<keyword evidence="6" id="KW-1133">Transmembrane helix</keyword>
<evidence type="ECO:0000256" key="4">
    <source>
        <dbReference type="ARBA" id="ARBA00022801"/>
    </source>
</evidence>
<dbReference type="NCBIfam" id="TIGR01614">
    <property type="entry name" value="PME_inhib"/>
    <property type="match status" value="1"/>
</dbReference>
<organism evidence="8 9">
    <name type="scientific">Protea cynaroides</name>
    <dbReference type="NCBI Taxonomy" id="273540"/>
    <lineage>
        <taxon>Eukaryota</taxon>
        <taxon>Viridiplantae</taxon>
        <taxon>Streptophyta</taxon>
        <taxon>Embryophyta</taxon>
        <taxon>Tracheophyta</taxon>
        <taxon>Spermatophyta</taxon>
        <taxon>Magnoliopsida</taxon>
        <taxon>Proteales</taxon>
        <taxon>Proteaceae</taxon>
        <taxon>Protea</taxon>
    </lineage>
</organism>
<keyword evidence="5" id="KW-0063">Aspartyl esterase</keyword>
<dbReference type="Pfam" id="PF04043">
    <property type="entry name" value="PMEI"/>
    <property type="match status" value="1"/>
</dbReference>
<dbReference type="SUPFAM" id="SSF51126">
    <property type="entry name" value="Pectin lyase-like"/>
    <property type="match status" value="1"/>
</dbReference>
<dbReference type="GO" id="GO:0030599">
    <property type="term" value="F:pectinesterase activity"/>
    <property type="evidence" value="ECO:0007669"/>
    <property type="project" value="InterPro"/>
</dbReference>
<dbReference type="OrthoDB" id="1935833at2759"/>
<evidence type="ECO:0000256" key="6">
    <source>
        <dbReference type="SAM" id="Phobius"/>
    </source>
</evidence>
<dbReference type="FunFam" id="1.20.140.40:FF:000001">
    <property type="entry name" value="Pectinesterase"/>
    <property type="match status" value="1"/>
</dbReference>
<dbReference type="AlphaFoldDB" id="A0A9Q0JU07"/>
<evidence type="ECO:0000256" key="3">
    <source>
        <dbReference type="ARBA" id="ARBA00007786"/>
    </source>
</evidence>